<evidence type="ECO:0000256" key="1">
    <source>
        <dbReference type="ARBA" id="ARBA00004123"/>
    </source>
</evidence>
<evidence type="ECO:0000256" key="20">
    <source>
        <dbReference type="RuleBase" id="RU003832"/>
    </source>
</evidence>
<dbReference type="InterPro" id="IPR017970">
    <property type="entry name" value="Homeobox_CS"/>
</dbReference>
<dbReference type="InterPro" id="IPR009057">
    <property type="entry name" value="Homeodomain-like_sf"/>
</dbReference>
<dbReference type="Pfam" id="PF00046">
    <property type="entry name" value="Homeodomain"/>
    <property type="match status" value="1"/>
</dbReference>
<dbReference type="Pfam" id="PF17039">
    <property type="entry name" value="Glyco_tran_10_N"/>
    <property type="match status" value="1"/>
</dbReference>
<dbReference type="GO" id="GO:0032580">
    <property type="term" value="C:Golgi cisterna membrane"/>
    <property type="evidence" value="ECO:0007669"/>
    <property type="project" value="UniProtKB-SubCell"/>
</dbReference>
<dbReference type="PRINTS" id="PR00024">
    <property type="entry name" value="HOMEOBOX"/>
</dbReference>
<dbReference type="Gene3D" id="3.40.50.11660">
    <property type="entry name" value="Glycosyl transferase family 10, C-terminal domain"/>
    <property type="match status" value="1"/>
</dbReference>
<keyword evidence="8 20" id="KW-0812">Transmembrane</keyword>
<protein>
    <recommendedName>
        <fullName evidence="20">Fucosyltransferase</fullName>
        <ecNumber evidence="20">2.4.1.-</ecNumber>
    </recommendedName>
</protein>
<dbReference type="InterPro" id="IPR001503">
    <property type="entry name" value="Glyco_trans_10"/>
</dbReference>
<keyword evidence="6 20" id="KW-0328">Glycosyltransferase</keyword>
<evidence type="ECO:0000256" key="6">
    <source>
        <dbReference type="ARBA" id="ARBA00022676"/>
    </source>
</evidence>
<dbReference type="EMBL" id="OD564269">
    <property type="protein sequence ID" value="CAD7437428.1"/>
    <property type="molecule type" value="Genomic_DNA"/>
</dbReference>
<evidence type="ECO:0000256" key="14">
    <source>
        <dbReference type="ARBA" id="ARBA00023180"/>
    </source>
</evidence>
<keyword evidence="20" id="KW-0333">Golgi apparatus</keyword>
<evidence type="ECO:0000256" key="17">
    <source>
        <dbReference type="ARBA" id="ARBA00056641"/>
    </source>
</evidence>
<comment type="function">
    <text evidence="17">Required to establish the unique cell identity of photoreceptors R2 and R5 and consequently for ommatidial assembly in the developing eye imaginal disk. Repression of expression in R8 photoreceptor by senseless (sens) is an essential mechanism of R8 cell fate determination.</text>
</comment>
<dbReference type="Pfam" id="PF00852">
    <property type="entry name" value="Glyco_transf_10"/>
    <property type="match status" value="1"/>
</dbReference>
<dbReference type="PANTHER" id="PTHR11929">
    <property type="entry name" value="ALPHA- 1,3 -FUCOSYLTRANSFERASE"/>
    <property type="match status" value="1"/>
</dbReference>
<keyword evidence="7 20" id="KW-0808">Transferase</keyword>
<dbReference type="InterPro" id="IPR055270">
    <property type="entry name" value="Glyco_tran_10_C"/>
</dbReference>
<dbReference type="AlphaFoldDB" id="A0A7R9ENM2"/>
<dbReference type="PROSITE" id="PS00027">
    <property type="entry name" value="HOMEOBOX_1"/>
    <property type="match status" value="1"/>
</dbReference>
<dbReference type="SMART" id="SM00389">
    <property type="entry name" value="HOX"/>
    <property type="match status" value="1"/>
</dbReference>
<dbReference type="PROSITE" id="PS50071">
    <property type="entry name" value="HOMEOBOX_2"/>
    <property type="match status" value="1"/>
</dbReference>
<dbReference type="GO" id="GO:0000981">
    <property type="term" value="F:DNA-binding transcription factor activity, RNA polymerase II-specific"/>
    <property type="evidence" value="ECO:0007669"/>
    <property type="project" value="InterPro"/>
</dbReference>
<dbReference type="SUPFAM" id="SSF53756">
    <property type="entry name" value="UDP-Glycosyltransferase/glycogen phosphorylase"/>
    <property type="match status" value="1"/>
</dbReference>
<keyword evidence="16" id="KW-0844">Vision</keyword>
<evidence type="ECO:0000256" key="2">
    <source>
        <dbReference type="ARBA" id="ARBA00004447"/>
    </source>
</evidence>
<evidence type="ECO:0000256" key="11">
    <source>
        <dbReference type="ARBA" id="ARBA00023125"/>
    </source>
</evidence>
<comment type="similarity">
    <text evidence="4 20">Belongs to the glycosyltransferase 10 family.</text>
</comment>
<evidence type="ECO:0000256" key="9">
    <source>
        <dbReference type="ARBA" id="ARBA00022968"/>
    </source>
</evidence>
<dbReference type="GO" id="GO:0007601">
    <property type="term" value="P:visual perception"/>
    <property type="evidence" value="ECO:0007669"/>
    <property type="project" value="UniProtKB-KW"/>
</dbReference>
<evidence type="ECO:0000256" key="8">
    <source>
        <dbReference type="ARBA" id="ARBA00022692"/>
    </source>
</evidence>
<keyword evidence="13 18" id="KW-0371">Homeobox</keyword>
<evidence type="ECO:0000256" key="3">
    <source>
        <dbReference type="ARBA" id="ARBA00004922"/>
    </source>
</evidence>
<dbReference type="InterPro" id="IPR001356">
    <property type="entry name" value="HD"/>
</dbReference>
<keyword evidence="16" id="KW-0716">Sensory transduction</keyword>
<keyword evidence="15 18" id="KW-0539">Nucleus</keyword>
<proteinExistence type="inferred from homology"/>
<evidence type="ECO:0000313" key="22">
    <source>
        <dbReference type="EMBL" id="CAD7437428.1"/>
    </source>
</evidence>
<evidence type="ECO:0000256" key="16">
    <source>
        <dbReference type="ARBA" id="ARBA00023305"/>
    </source>
</evidence>
<dbReference type="InterPro" id="IPR020479">
    <property type="entry name" value="HD_metazoa"/>
</dbReference>
<dbReference type="PRINTS" id="PR00031">
    <property type="entry name" value="HTHREPRESSR"/>
</dbReference>
<dbReference type="FunFam" id="3.40.50.11660:FF:000002">
    <property type="entry name" value="Alpha-(1,3)-fucosyltransferase"/>
    <property type="match status" value="1"/>
</dbReference>
<evidence type="ECO:0000256" key="19">
    <source>
        <dbReference type="RuleBase" id="RU000682"/>
    </source>
</evidence>
<dbReference type="Gene3D" id="1.10.10.60">
    <property type="entry name" value="Homeodomain-like"/>
    <property type="match status" value="1"/>
</dbReference>
<dbReference type="InterPro" id="IPR038577">
    <property type="entry name" value="GT10-like_C_sf"/>
</dbReference>
<evidence type="ECO:0000256" key="4">
    <source>
        <dbReference type="ARBA" id="ARBA00008919"/>
    </source>
</evidence>
<feature type="DNA-binding region" description="Homeobox" evidence="18">
    <location>
        <begin position="23"/>
        <end position="82"/>
    </location>
</feature>
<keyword evidence="12" id="KW-0472">Membrane</keyword>
<dbReference type="GO" id="GO:0046920">
    <property type="term" value="F:alpha-(1-&gt;3)-fucosyltransferase activity"/>
    <property type="evidence" value="ECO:0007669"/>
    <property type="project" value="TreeGrafter"/>
</dbReference>
<evidence type="ECO:0000256" key="5">
    <source>
        <dbReference type="ARBA" id="ARBA00022473"/>
    </source>
</evidence>
<keyword evidence="9" id="KW-0735">Signal-anchor</keyword>
<keyword evidence="14" id="KW-0325">Glycoprotein</keyword>
<evidence type="ECO:0000256" key="15">
    <source>
        <dbReference type="ARBA" id="ARBA00023242"/>
    </source>
</evidence>
<gene>
    <name evidence="22" type="ORF">TBIB3V08_LOCUS42</name>
</gene>
<dbReference type="EC" id="2.4.1.-" evidence="20"/>
<dbReference type="CDD" id="cd00086">
    <property type="entry name" value="homeodomain"/>
    <property type="match status" value="1"/>
</dbReference>
<reference evidence="22" key="1">
    <citation type="submission" date="2020-11" db="EMBL/GenBank/DDBJ databases">
        <authorList>
            <person name="Tran Van P."/>
        </authorList>
    </citation>
    <scope>NUCLEOTIDE SEQUENCE</scope>
</reference>
<evidence type="ECO:0000256" key="13">
    <source>
        <dbReference type="ARBA" id="ARBA00023155"/>
    </source>
</evidence>
<comment type="pathway">
    <text evidence="3">Protein modification; protein glycosylation.</text>
</comment>
<sequence>METGSLIFGVNQVARRRRKEGRPRRQRTTFSNEQTLRLELEYSRSEYISRSRRFELAESLALTETQIKIWFQNRRAKDKRIEKAHLDQQYSDWLRRWLTKSCLQSRMRASTALELINSPPSPAKRLSLLFIFACYALLTHDFLLTLAQIYSLYANGYWRREDHTIGPGDGFNYFVTDISVPTILWWTPFTGNKGSIKKCGPFECHFTENRKFLHHPSTKAIMFYGSNLNYMDLPLPRNGLNVSWALLHEESPKNRPILLHGKFLSLFNYSSTFSRKSHLPLTLQFLGSFEDLVGTTYFMATDLKDKLLSELAPVVYVHSDCGTPSRRDEYVQELMKHIRVDSYGACLNNKKLPREISSMTNMDDERFFKIVAQYKFTLAFENAFCEDYITEKLWRPLTLGSVPIYMGSPSVRDWLPNRNSAILASDFESPEDLAKYLTEVGRDKGKYESFLRHKLGPTDGRVSNGFLKDALASRKWGIDPVRGSFVDHFECYVCRSVHDHVSQKSVVSEGHYKCPPPVNPLTGRADEDDWWYDVIWYRGKCEATTVRKFVDEGKTPYTPGEFRREMTRICPDWW</sequence>
<dbReference type="InterPro" id="IPR000047">
    <property type="entry name" value="HTH_motif"/>
</dbReference>
<accession>A0A7R9ENM2</accession>
<dbReference type="GO" id="GO:0048663">
    <property type="term" value="P:neuron fate commitment"/>
    <property type="evidence" value="ECO:0007669"/>
    <property type="project" value="UniProtKB-ARBA"/>
</dbReference>
<name>A0A7R9ENM2_9NEOP</name>
<evidence type="ECO:0000256" key="10">
    <source>
        <dbReference type="ARBA" id="ARBA00022989"/>
    </source>
</evidence>
<keyword evidence="5" id="KW-0217">Developmental protein</keyword>
<evidence type="ECO:0000259" key="21">
    <source>
        <dbReference type="PROSITE" id="PS50071"/>
    </source>
</evidence>
<dbReference type="PANTHER" id="PTHR11929:SF194">
    <property type="entry name" value="ALPHA-(1,3)-FUCOSYLTRANSFERASE 10"/>
    <property type="match status" value="1"/>
</dbReference>
<keyword evidence="11 18" id="KW-0238">DNA-binding</keyword>
<evidence type="ECO:0000256" key="18">
    <source>
        <dbReference type="PROSITE-ProRule" id="PRU00108"/>
    </source>
</evidence>
<dbReference type="InterPro" id="IPR031481">
    <property type="entry name" value="Glyco_tran_10_N"/>
</dbReference>
<feature type="domain" description="Homeobox" evidence="21">
    <location>
        <begin position="21"/>
        <end position="81"/>
    </location>
</feature>
<evidence type="ECO:0000256" key="7">
    <source>
        <dbReference type="ARBA" id="ARBA00022679"/>
    </source>
</evidence>
<organism evidence="22">
    <name type="scientific">Timema bartmani</name>
    <dbReference type="NCBI Taxonomy" id="61472"/>
    <lineage>
        <taxon>Eukaryota</taxon>
        <taxon>Metazoa</taxon>
        <taxon>Ecdysozoa</taxon>
        <taxon>Arthropoda</taxon>
        <taxon>Hexapoda</taxon>
        <taxon>Insecta</taxon>
        <taxon>Pterygota</taxon>
        <taxon>Neoptera</taxon>
        <taxon>Polyneoptera</taxon>
        <taxon>Phasmatodea</taxon>
        <taxon>Timematodea</taxon>
        <taxon>Timematoidea</taxon>
        <taxon>Timematidae</taxon>
        <taxon>Timema</taxon>
    </lineage>
</organism>
<keyword evidence="10" id="KW-1133">Transmembrane helix</keyword>
<comment type="subcellular location">
    <subcellularLocation>
        <location evidence="2 20">Golgi apparatus</location>
        <location evidence="2 20">Golgi stack membrane</location>
        <topology evidence="2 20">Single-pass type II membrane protein</topology>
    </subcellularLocation>
    <subcellularLocation>
        <location evidence="1 18 19">Nucleus</location>
    </subcellularLocation>
</comment>
<evidence type="ECO:0000256" key="12">
    <source>
        <dbReference type="ARBA" id="ARBA00023136"/>
    </source>
</evidence>
<dbReference type="GO" id="GO:0003677">
    <property type="term" value="F:DNA binding"/>
    <property type="evidence" value="ECO:0007669"/>
    <property type="project" value="UniProtKB-UniRule"/>
</dbReference>
<dbReference type="SUPFAM" id="SSF46689">
    <property type="entry name" value="Homeodomain-like"/>
    <property type="match status" value="1"/>
</dbReference>
<dbReference type="UniPathway" id="UPA00378"/>
<dbReference type="GO" id="GO:0005634">
    <property type="term" value="C:nucleus"/>
    <property type="evidence" value="ECO:0007669"/>
    <property type="project" value="UniProtKB-SubCell"/>
</dbReference>
<dbReference type="FunFam" id="1.10.10.60:FF:000417">
    <property type="entry name" value="Even-skipped homeobox 1"/>
    <property type="match status" value="1"/>
</dbReference>